<dbReference type="EMBL" id="JACAZH010000025">
    <property type="protein sequence ID" value="KAF7342577.1"/>
    <property type="molecule type" value="Genomic_DNA"/>
</dbReference>
<evidence type="ECO:0000313" key="2">
    <source>
        <dbReference type="Proteomes" id="UP000623467"/>
    </source>
</evidence>
<dbReference type="OrthoDB" id="2890636at2759"/>
<gene>
    <name evidence="1" type="ORF">MSAN_02014400</name>
</gene>
<name>A0A8H6XLD1_9AGAR</name>
<dbReference type="Proteomes" id="UP000623467">
    <property type="component" value="Unassembled WGS sequence"/>
</dbReference>
<organism evidence="1 2">
    <name type="scientific">Mycena sanguinolenta</name>
    <dbReference type="NCBI Taxonomy" id="230812"/>
    <lineage>
        <taxon>Eukaryota</taxon>
        <taxon>Fungi</taxon>
        <taxon>Dikarya</taxon>
        <taxon>Basidiomycota</taxon>
        <taxon>Agaricomycotina</taxon>
        <taxon>Agaricomycetes</taxon>
        <taxon>Agaricomycetidae</taxon>
        <taxon>Agaricales</taxon>
        <taxon>Marasmiineae</taxon>
        <taxon>Mycenaceae</taxon>
        <taxon>Mycena</taxon>
    </lineage>
</organism>
<accession>A0A8H6XLD1</accession>
<dbReference type="InterPro" id="IPR036047">
    <property type="entry name" value="F-box-like_dom_sf"/>
</dbReference>
<comment type="caution">
    <text evidence="1">The sequence shown here is derived from an EMBL/GenBank/DDBJ whole genome shotgun (WGS) entry which is preliminary data.</text>
</comment>
<protein>
    <recommendedName>
        <fullName evidence="3">F-box domain-containing protein</fullName>
    </recommendedName>
</protein>
<dbReference type="AlphaFoldDB" id="A0A8H6XLD1"/>
<evidence type="ECO:0000313" key="1">
    <source>
        <dbReference type="EMBL" id="KAF7342577.1"/>
    </source>
</evidence>
<proteinExistence type="predicted"/>
<dbReference type="SUPFAM" id="SSF81383">
    <property type="entry name" value="F-box domain"/>
    <property type="match status" value="1"/>
</dbReference>
<sequence>MGPKVIAFFLPRPPNYPMPFVDVGDDILLDILALCDVYTVIAVSAIDKRLHALTQTKQLWLSLIQDSTFRHVLELRPPNNLELQLHSTRELVDLIKRAVIGPPPWWPGGPSSSRTPSYTIAFNTGLEIIHDYRLLPGARYMALRGASAVGKDLVMYEVWTGRCVWGIAKRTLTRFAIDVVPGGTTARVLLALPTAYVGGGYHLYVEEVDFITGTSSEVFRLGFATRLKSLIAIVGEFLLYSLPSSDAEEKQVLVNWRKSTYVVLNYGTETNSSAILIPGYIVASHPDTSPPYQQLFTVTELDAFAPHWQPLTTISLSGQLFPSTIPITTQERLEYKGRPLGEFMRTHVRLSITPSAVYRGASTVMVYVNEFPKPRPTPTLTAQMGAFFRGRRQPEESARAALLTYWLKPPGQACGLRLVSAQLATPSFNTSPLTPPRAVLEHSGSSFTVSYYQ</sequence>
<keyword evidence="2" id="KW-1185">Reference proteome</keyword>
<evidence type="ECO:0008006" key="3">
    <source>
        <dbReference type="Google" id="ProtNLM"/>
    </source>
</evidence>
<reference evidence="1" key="1">
    <citation type="submission" date="2020-05" db="EMBL/GenBank/DDBJ databases">
        <title>Mycena genomes resolve the evolution of fungal bioluminescence.</title>
        <authorList>
            <person name="Tsai I.J."/>
        </authorList>
    </citation>
    <scope>NUCLEOTIDE SEQUENCE</scope>
    <source>
        <strain evidence="1">160909Yilan</strain>
    </source>
</reference>